<dbReference type="Pfam" id="PF09754">
    <property type="entry name" value="PAC2"/>
    <property type="match status" value="1"/>
</dbReference>
<dbReference type="EMBL" id="CP121689">
    <property type="protein sequence ID" value="WZL75685.1"/>
    <property type="molecule type" value="Genomic_DNA"/>
</dbReference>
<keyword evidence="3" id="KW-1185">Reference proteome</keyword>
<dbReference type="InterPro" id="IPR038389">
    <property type="entry name" value="PSMG2_sf"/>
</dbReference>
<gene>
    <name evidence="2" type="ORF">QBE54_08845</name>
</gene>
<reference evidence="2 3" key="1">
    <citation type="submission" date="2023-03" db="EMBL/GenBank/DDBJ databases">
        <title>Novel Species.</title>
        <authorList>
            <person name="Ma S."/>
        </authorList>
    </citation>
    <scope>NUCLEOTIDE SEQUENCE [LARGE SCALE GENOMIC DNA]</scope>
    <source>
        <strain evidence="2 3">B11</strain>
    </source>
</reference>
<accession>A0ABZ2YDC4</accession>
<evidence type="ECO:0000313" key="2">
    <source>
        <dbReference type="EMBL" id="WZL75685.1"/>
    </source>
</evidence>
<evidence type="ECO:0000313" key="3">
    <source>
        <dbReference type="Proteomes" id="UP001461341"/>
    </source>
</evidence>
<feature type="coiled-coil region" evidence="1">
    <location>
        <begin position="235"/>
        <end position="262"/>
    </location>
</feature>
<keyword evidence="1" id="KW-0175">Coiled coil</keyword>
<dbReference type="SUPFAM" id="SSF159659">
    <property type="entry name" value="Cgl1923-like"/>
    <property type="match status" value="1"/>
</dbReference>
<dbReference type="InterPro" id="IPR019151">
    <property type="entry name" value="Proteasome_assmbl_chaperone_2"/>
</dbReference>
<proteinExistence type="predicted"/>
<name>A0ABZ2YDC4_9BACT</name>
<organism evidence="2 3">
    <name type="scientific">Thermatribacter velox</name>
    <dbReference type="NCBI Taxonomy" id="3039681"/>
    <lineage>
        <taxon>Bacteria</taxon>
        <taxon>Pseudomonadati</taxon>
        <taxon>Atribacterota</taxon>
        <taxon>Atribacteria</taxon>
        <taxon>Atribacterales</taxon>
        <taxon>Thermatribacteraceae</taxon>
        <taxon>Thermatribacter</taxon>
    </lineage>
</organism>
<protein>
    <submittedName>
        <fullName evidence="2">PAC2 family protein</fullName>
    </submittedName>
</protein>
<dbReference type="PANTHER" id="PTHR35610">
    <property type="entry name" value="3-ISOPROPYLMALATE DEHYDRATASE-RELATED"/>
    <property type="match status" value="1"/>
</dbReference>
<sequence>MEELIFYERPKLENASMVIGFTGWMDGGGVSSGTISLLRDSIKTSPLAEIDSRNFYILNFPGTMEEVAQFRPYVVLKDGLVKSFEYPVNEFLYSQEHNLVLFFGKEPNFRWEEFCNHLLTVAEEVGVKRIFFVGSFSGLTPHTREPRLYCSLSHERLKTELAPYSVRFSDYEGPASIATLLLLRSRERGLEMFSVAVEIPMYVRATNPKGIRAALRFIVPFLGIEVDWAELDKLCEDFERHVDELVKQYPDLEQQIRKLEENYDQEILGDDQSFKDWLRRHGIDTI</sequence>
<evidence type="ECO:0000256" key="1">
    <source>
        <dbReference type="SAM" id="Coils"/>
    </source>
</evidence>
<dbReference type="Proteomes" id="UP001461341">
    <property type="component" value="Chromosome"/>
</dbReference>
<dbReference type="Gene3D" id="3.40.50.10900">
    <property type="entry name" value="PAC-like subunit"/>
    <property type="match status" value="1"/>
</dbReference>
<dbReference type="RefSeq" id="WP_369017835.1">
    <property type="nucleotide sequence ID" value="NZ_CP121689.1"/>
</dbReference>
<dbReference type="PANTHER" id="PTHR35610:SF7">
    <property type="entry name" value="3-ISOPROPYLMALATE DEHYDRATASE"/>
    <property type="match status" value="1"/>
</dbReference>